<dbReference type="Proteomes" id="UP001597169">
    <property type="component" value="Unassembled WGS sequence"/>
</dbReference>
<protein>
    <submittedName>
        <fullName evidence="2">ABC transporter permease</fullName>
    </submittedName>
</protein>
<name>A0ABW3PX44_9BACL</name>
<keyword evidence="1" id="KW-0472">Membrane</keyword>
<organism evidence="2 3">
    <name type="scientific">Paenibacillus provencensis</name>
    <dbReference type="NCBI Taxonomy" id="441151"/>
    <lineage>
        <taxon>Bacteria</taxon>
        <taxon>Bacillati</taxon>
        <taxon>Bacillota</taxon>
        <taxon>Bacilli</taxon>
        <taxon>Bacillales</taxon>
        <taxon>Paenibacillaceae</taxon>
        <taxon>Paenibacillus</taxon>
    </lineage>
</organism>
<sequence>MRPILSSDLVKMKRSWFWVIVLLFPAVLIGGTLLLLLLNAGDIQQEVSEGRSYNIWGTMWMITYYSNFFIIHLSAAILCSYIANLEHQARSWKLIFSMPISKVSYYWTRYLWVSMGVLLSGIILMMGLWLLGFLFGGSDTLNASRLFYFTMFPYLTSFALIGIQLWMSMVLNSQAIPLIMGGVGIALGLFLIQLPGVTQYLPWVLPYQITLSNENIITDFSSMVNTPIFNWEWVWISIGIGLFLTIIGSIHFASREVD</sequence>
<feature type="transmembrane region" description="Helical" evidence="1">
    <location>
        <begin position="16"/>
        <end position="38"/>
    </location>
</feature>
<evidence type="ECO:0000256" key="1">
    <source>
        <dbReference type="SAM" id="Phobius"/>
    </source>
</evidence>
<proteinExistence type="predicted"/>
<feature type="transmembrane region" description="Helical" evidence="1">
    <location>
        <begin position="146"/>
        <end position="166"/>
    </location>
</feature>
<dbReference type="RefSeq" id="WP_285850485.1">
    <property type="nucleotide sequence ID" value="NZ_JBHTKX010000001.1"/>
</dbReference>
<evidence type="ECO:0000313" key="3">
    <source>
        <dbReference type="Proteomes" id="UP001597169"/>
    </source>
</evidence>
<accession>A0ABW3PX44</accession>
<evidence type="ECO:0000313" key="2">
    <source>
        <dbReference type="EMBL" id="MFD1128596.1"/>
    </source>
</evidence>
<feature type="transmembrane region" description="Helical" evidence="1">
    <location>
        <begin position="233"/>
        <end position="253"/>
    </location>
</feature>
<feature type="transmembrane region" description="Helical" evidence="1">
    <location>
        <begin position="178"/>
        <end position="197"/>
    </location>
</feature>
<dbReference type="CDD" id="cd21809">
    <property type="entry name" value="ABC-2_lan_permease-like"/>
    <property type="match status" value="1"/>
</dbReference>
<keyword evidence="1" id="KW-0812">Transmembrane</keyword>
<keyword evidence="1" id="KW-1133">Transmembrane helix</keyword>
<dbReference type="Pfam" id="PF12730">
    <property type="entry name" value="ABC2_membrane_4"/>
    <property type="match status" value="1"/>
</dbReference>
<comment type="caution">
    <text evidence="2">The sequence shown here is derived from an EMBL/GenBank/DDBJ whole genome shotgun (WGS) entry which is preliminary data.</text>
</comment>
<feature type="transmembrane region" description="Helical" evidence="1">
    <location>
        <begin position="58"/>
        <end position="83"/>
    </location>
</feature>
<keyword evidence="3" id="KW-1185">Reference proteome</keyword>
<reference evidence="3" key="1">
    <citation type="journal article" date="2019" name="Int. J. Syst. Evol. Microbiol.">
        <title>The Global Catalogue of Microorganisms (GCM) 10K type strain sequencing project: providing services to taxonomists for standard genome sequencing and annotation.</title>
        <authorList>
            <consortium name="The Broad Institute Genomics Platform"/>
            <consortium name="The Broad Institute Genome Sequencing Center for Infectious Disease"/>
            <person name="Wu L."/>
            <person name="Ma J."/>
        </authorList>
    </citation>
    <scope>NUCLEOTIDE SEQUENCE [LARGE SCALE GENOMIC DNA]</scope>
    <source>
        <strain evidence="3">CCUG 53519</strain>
    </source>
</reference>
<dbReference type="EMBL" id="JBHTKX010000001">
    <property type="protein sequence ID" value="MFD1128596.1"/>
    <property type="molecule type" value="Genomic_DNA"/>
</dbReference>
<feature type="transmembrane region" description="Helical" evidence="1">
    <location>
        <begin position="110"/>
        <end position="134"/>
    </location>
</feature>
<gene>
    <name evidence="2" type="ORF">ACFQ3J_10460</name>
</gene>